<dbReference type="VEuPathDB" id="VectorBase:LDEU003115"/>
<keyword evidence="12" id="KW-1185">Reference proteome</keyword>
<dbReference type="GO" id="GO:0030182">
    <property type="term" value="P:neuron differentiation"/>
    <property type="evidence" value="ECO:0007669"/>
    <property type="project" value="TreeGrafter"/>
</dbReference>
<proteinExistence type="inferred from homology"/>
<dbReference type="PANTHER" id="PTHR12027:SF112">
    <property type="entry name" value="PROTEIN WNT-2"/>
    <property type="match status" value="1"/>
</dbReference>
<comment type="similarity">
    <text evidence="2 10">Belongs to the Wnt family.</text>
</comment>
<keyword evidence="6 10" id="KW-0879">Wnt signaling pathway</keyword>
<evidence type="ECO:0000256" key="8">
    <source>
        <dbReference type="ARBA" id="ARBA00023180"/>
    </source>
</evidence>
<keyword evidence="7" id="KW-1015">Disulfide bond</keyword>
<keyword evidence="5" id="KW-0272">Extracellular matrix</keyword>
<dbReference type="EMBL" id="NCKV01001148">
    <property type="protein sequence ID" value="RWS28927.1"/>
    <property type="molecule type" value="Genomic_DNA"/>
</dbReference>
<dbReference type="SMART" id="SM00097">
    <property type="entry name" value="WNT1"/>
    <property type="match status" value="1"/>
</dbReference>
<dbReference type="GO" id="GO:0005615">
    <property type="term" value="C:extracellular space"/>
    <property type="evidence" value="ECO:0007669"/>
    <property type="project" value="TreeGrafter"/>
</dbReference>
<name>A0A443SN26_9ACAR</name>
<keyword evidence="4" id="KW-0964">Secreted</keyword>
<sequence length="167" mass="19201">TGLMFANTIKSRNSIEIKKLCRKKLTERRKDDDFKIPLIKEAAFVYAITSAGVVYSTTKSCQNASISCECDNSLNANKITSDDWEWGGCSVSVRHGMRIARKFFDSREIERDHRSWMNLHNNRVGRRVSFAFILLCAHKKCYMLTTKVVKEQDRASNIQLGNDCKRI</sequence>
<dbReference type="InterPro" id="IPR005817">
    <property type="entry name" value="Wnt"/>
</dbReference>
<comment type="function">
    <text evidence="10">Ligand for members of the frizzled family of seven transmembrane receptors.</text>
</comment>
<evidence type="ECO:0000256" key="1">
    <source>
        <dbReference type="ARBA" id="ARBA00004498"/>
    </source>
</evidence>
<evidence type="ECO:0000256" key="4">
    <source>
        <dbReference type="ARBA" id="ARBA00022525"/>
    </source>
</evidence>
<evidence type="ECO:0000256" key="3">
    <source>
        <dbReference type="ARBA" id="ARBA00022473"/>
    </source>
</evidence>
<dbReference type="Pfam" id="PF00110">
    <property type="entry name" value="wnt"/>
    <property type="match status" value="1"/>
</dbReference>
<dbReference type="PRINTS" id="PR01349">
    <property type="entry name" value="WNTPROTEIN"/>
</dbReference>
<dbReference type="STRING" id="299467.A0A443SN26"/>
<comment type="subcellular location">
    <subcellularLocation>
        <location evidence="1 10">Secreted</location>
        <location evidence="1 10">Extracellular space</location>
        <location evidence="1 10">Extracellular matrix</location>
    </subcellularLocation>
</comment>
<evidence type="ECO:0000256" key="7">
    <source>
        <dbReference type="ARBA" id="ARBA00023157"/>
    </source>
</evidence>
<dbReference type="PANTHER" id="PTHR12027">
    <property type="entry name" value="WNT RELATED"/>
    <property type="match status" value="1"/>
</dbReference>
<accession>A0A443SN26</accession>
<dbReference type="GO" id="GO:0046330">
    <property type="term" value="P:positive regulation of JNK cascade"/>
    <property type="evidence" value="ECO:0007669"/>
    <property type="project" value="TreeGrafter"/>
</dbReference>
<keyword evidence="8" id="KW-0325">Glycoprotein</keyword>
<protein>
    <recommendedName>
        <fullName evidence="10">Protein Wnt</fullName>
    </recommendedName>
</protein>
<evidence type="ECO:0000256" key="10">
    <source>
        <dbReference type="RuleBase" id="RU003500"/>
    </source>
</evidence>
<reference evidence="11 12" key="1">
    <citation type="journal article" date="2018" name="Gigascience">
        <title>Genomes of trombidid mites reveal novel predicted allergens and laterally-transferred genes associated with secondary metabolism.</title>
        <authorList>
            <person name="Dong X."/>
            <person name="Chaisiri K."/>
            <person name="Xia D."/>
            <person name="Armstrong S.D."/>
            <person name="Fang Y."/>
            <person name="Donnelly M.J."/>
            <person name="Kadowaki T."/>
            <person name="McGarry J.W."/>
            <person name="Darby A.C."/>
            <person name="Makepeace B.L."/>
        </authorList>
    </citation>
    <scope>NUCLEOTIDE SEQUENCE [LARGE SCALE GENOMIC DNA]</scope>
    <source>
        <strain evidence="11">UoL-UT</strain>
    </source>
</reference>
<dbReference type="GO" id="GO:0005125">
    <property type="term" value="F:cytokine activity"/>
    <property type="evidence" value="ECO:0007669"/>
    <property type="project" value="TreeGrafter"/>
</dbReference>
<keyword evidence="3 10" id="KW-0217">Developmental protein</keyword>
<dbReference type="Proteomes" id="UP000288716">
    <property type="component" value="Unassembled WGS sequence"/>
</dbReference>
<organism evidence="11 12">
    <name type="scientific">Leptotrombidium deliense</name>
    <dbReference type="NCBI Taxonomy" id="299467"/>
    <lineage>
        <taxon>Eukaryota</taxon>
        <taxon>Metazoa</taxon>
        <taxon>Ecdysozoa</taxon>
        <taxon>Arthropoda</taxon>
        <taxon>Chelicerata</taxon>
        <taxon>Arachnida</taxon>
        <taxon>Acari</taxon>
        <taxon>Acariformes</taxon>
        <taxon>Trombidiformes</taxon>
        <taxon>Prostigmata</taxon>
        <taxon>Anystina</taxon>
        <taxon>Parasitengona</taxon>
        <taxon>Trombiculoidea</taxon>
        <taxon>Trombiculidae</taxon>
        <taxon>Leptotrombidium</taxon>
    </lineage>
</organism>
<dbReference type="AlphaFoldDB" id="A0A443SN26"/>
<evidence type="ECO:0000256" key="5">
    <source>
        <dbReference type="ARBA" id="ARBA00022530"/>
    </source>
</evidence>
<evidence type="ECO:0000313" key="12">
    <source>
        <dbReference type="Proteomes" id="UP000288716"/>
    </source>
</evidence>
<keyword evidence="9" id="KW-0449">Lipoprotein</keyword>
<evidence type="ECO:0000256" key="2">
    <source>
        <dbReference type="ARBA" id="ARBA00005683"/>
    </source>
</evidence>
<evidence type="ECO:0000256" key="9">
    <source>
        <dbReference type="ARBA" id="ARBA00023288"/>
    </source>
</evidence>
<evidence type="ECO:0000313" key="11">
    <source>
        <dbReference type="EMBL" id="RWS28927.1"/>
    </source>
</evidence>
<feature type="non-terminal residue" evidence="11">
    <location>
        <position position="1"/>
    </location>
</feature>
<comment type="caution">
    <text evidence="11">The sequence shown here is derived from an EMBL/GenBank/DDBJ whole genome shotgun (WGS) entry which is preliminary data.</text>
</comment>
<dbReference type="GO" id="GO:0060070">
    <property type="term" value="P:canonical Wnt signaling pathway"/>
    <property type="evidence" value="ECO:0007669"/>
    <property type="project" value="TreeGrafter"/>
</dbReference>
<dbReference type="GO" id="GO:0005109">
    <property type="term" value="F:frizzled binding"/>
    <property type="evidence" value="ECO:0007669"/>
    <property type="project" value="TreeGrafter"/>
</dbReference>
<dbReference type="OrthoDB" id="5945655at2759"/>
<gene>
    <name evidence="11" type="ORF">B4U80_07341</name>
</gene>
<dbReference type="GO" id="GO:0045165">
    <property type="term" value="P:cell fate commitment"/>
    <property type="evidence" value="ECO:0007669"/>
    <property type="project" value="TreeGrafter"/>
</dbReference>
<evidence type="ECO:0000256" key="6">
    <source>
        <dbReference type="ARBA" id="ARBA00022687"/>
    </source>
</evidence>